<accession>A0A0C9U1R7</accession>
<evidence type="ECO:0000313" key="2">
    <source>
        <dbReference type="EMBL" id="KIJ22952.1"/>
    </source>
</evidence>
<organism evidence="2 3">
    <name type="scientific">Sphaerobolus stellatus (strain SS14)</name>
    <dbReference type="NCBI Taxonomy" id="990650"/>
    <lineage>
        <taxon>Eukaryota</taxon>
        <taxon>Fungi</taxon>
        <taxon>Dikarya</taxon>
        <taxon>Basidiomycota</taxon>
        <taxon>Agaricomycotina</taxon>
        <taxon>Agaricomycetes</taxon>
        <taxon>Phallomycetidae</taxon>
        <taxon>Geastrales</taxon>
        <taxon>Sphaerobolaceae</taxon>
        <taxon>Sphaerobolus</taxon>
    </lineage>
</organism>
<dbReference type="AlphaFoldDB" id="A0A0C9U1R7"/>
<proteinExistence type="predicted"/>
<evidence type="ECO:0000256" key="1">
    <source>
        <dbReference type="SAM" id="MobiDB-lite"/>
    </source>
</evidence>
<keyword evidence="3" id="KW-1185">Reference proteome</keyword>
<feature type="compositionally biased region" description="Polar residues" evidence="1">
    <location>
        <begin position="50"/>
        <end position="66"/>
    </location>
</feature>
<reference evidence="2 3" key="1">
    <citation type="submission" date="2014-06" db="EMBL/GenBank/DDBJ databases">
        <title>Evolutionary Origins and Diversification of the Mycorrhizal Mutualists.</title>
        <authorList>
            <consortium name="DOE Joint Genome Institute"/>
            <consortium name="Mycorrhizal Genomics Consortium"/>
            <person name="Kohler A."/>
            <person name="Kuo A."/>
            <person name="Nagy L.G."/>
            <person name="Floudas D."/>
            <person name="Copeland A."/>
            <person name="Barry K.W."/>
            <person name="Cichocki N."/>
            <person name="Veneault-Fourrey C."/>
            <person name="LaButti K."/>
            <person name="Lindquist E.A."/>
            <person name="Lipzen A."/>
            <person name="Lundell T."/>
            <person name="Morin E."/>
            <person name="Murat C."/>
            <person name="Riley R."/>
            <person name="Ohm R."/>
            <person name="Sun H."/>
            <person name="Tunlid A."/>
            <person name="Henrissat B."/>
            <person name="Grigoriev I.V."/>
            <person name="Hibbett D.S."/>
            <person name="Martin F."/>
        </authorList>
    </citation>
    <scope>NUCLEOTIDE SEQUENCE [LARGE SCALE GENOMIC DNA]</scope>
    <source>
        <strain evidence="2 3">SS14</strain>
    </source>
</reference>
<dbReference type="HOGENOM" id="CLU_2224891_0_0_1"/>
<dbReference type="Proteomes" id="UP000054279">
    <property type="component" value="Unassembled WGS sequence"/>
</dbReference>
<name>A0A0C9U1R7_SPHS4</name>
<dbReference type="EMBL" id="KN837865">
    <property type="protein sequence ID" value="KIJ22952.1"/>
    <property type="molecule type" value="Genomic_DNA"/>
</dbReference>
<gene>
    <name evidence="2" type="ORF">M422DRAFT_276559</name>
</gene>
<dbReference type="OrthoDB" id="3038990at2759"/>
<feature type="region of interest" description="Disordered" evidence="1">
    <location>
        <begin position="50"/>
        <end position="77"/>
    </location>
</feature>
<sequence>MGMILAPPSVPVVFHAMFTVPNMAIANSMACRVYREIRFGRIDKAELLTTRSSQPSHSLHSFNSGPPSKAGRPRDVYETGHDFSAEFSGEISTVPDFGVTVTKSIH</sequence>
<evidence type="ECO:0000313" key="3">
    <source>
        <dbReference type="Proteomes" id="UP000054279"/>
    </source>
</evidence>
<protein>
    <submittedName>
        <fullName evidence="2">Unplaced genomic scaffold SPHSTscaffold_790, whole genome shotgun sequence</fullName>
    </submittedName>
</protein>